<evidence type="ECO:0000256" key="6">
    <source>
        <dbReference type="ARBA" id="ARBA00022824"/>
    </source>
</evidence>
<proteinExistence type="inferred from homology"/>
<dbReference type="EMBL" id="JASCZI010121424">
    <property type="protein sequence ID" value="MED6161687.1"/>
    <property type="molecule type" value="Genomic_DNA"/>
</dbReference>
<evidence type="ECO:0000259" key="13">
    <source>
        <dbReference type="PROSITE" id="PS50255"/>
    </source>
</evidence>
<sequence>MSSKVFTFEDVANHNHKNDCWLIINGKVYDVTPFLDDHPGGDEVLLTATGRDATIDFEDVGHSDSAVEMMQKYFVGDVDTNTLPAESKHNLPPPTLAPSTSNQSSAGFIIQFFQYVLPLLILGFAFALQFFGKKDKPEEN</sequence>
<evidence type="ECO:0000256" key="9">
    <source>
        <dbReference type="ARBA" id="ARBA00023004"/>
    </source>
</evidence>
<dbReference type="InterPro" id="IPR036400">
    <property type="entry name" value="Cyt_B5-like_heme/steroid_sf"/>
</dbReference>
<dbReference type="Gene3D" id="3.10.120.10">
    <property type="entry name" value="Cytochrome b5-like heme/steroid binding domain"/>
    <property type="match status" value="1"/>
</dbReference>
<evidence type="ECO:0000256" key="4">
    <source>
        <dbReference type="ARBA" id="ARBA00022692"/>
    </source>
</evidence>
<dbReference type="InterPro" id="IPR018506">
    <property type="entry name" value="Cyt_B5_heme-BS"/>
</dbReference>
<evidence type="ECO:0000256" key="12">
    <source>
        <dbReference type="RuleBase" id="RU362121"/>
    </source>
</evidence>
<evidence type="ECO:0000256" key="7">
    <source>
        <dbReference type="ARBA" id="ARBA00022982"/>
    </source>
</evidence>
<comment type="subcellular location">
    <subcellularLocation>
        <location evidence="1">Endoplasmic reticulum membrane</location>
        <topology evidence="1">Single-pass membrane protein</topology>
        <orientation evidence="1">Cytoplasmic side</orientation>
    </subcellularLocation>
</comment>
<keyword evidence="9 12" id="KW-0408">Iron</keyword>
<evidence type="ECO:0000256" key="2">
    <source>
        <dbReference type="ARBA" id="ARBA00022448"/>
    </source>
</evidence>
<dbReference type="SUPFAM" id="SSF55856">
    <property type="entry name" value="Cytochrome b5-like heme/steroid binding domain"/>
    <property type="match status" value="1"/>
</dbReference>
<dbReference type="Pfam" id="PF00173">
    <property type="entry name" value="Cyt-b5"/>
    <property type="match status" value="1"/>
</dbReference>
<dbReference type="PRINTS" id="PR00363">
    <property type="entry name" value="CYTOCHROMEB5"/>
</dbReference>
<protein>
    <recommendedName>
        <fullName evidence="13">Cytochrome b5 heme-binding domain-containing protein</fullName>
    </recommendedName>
</protein>
<keyword evidence="15" id="KW-1185">Reference proteome</keyword>
<keyword evidence="6" id="KW-0256">Endoplasmic reticulum</keyword>
<dbReference type="SMART" id="SM01117">
    <property type="entry name" value="Cyt-b5"/>
    <property type="match status" value="1"/>
</dbReference>
<evidence type="ECO:0000313" key="15">
    <source>
        <dbReference type="Proteomes" id="UP001341840"/>
    </source>
</evidence>
<evidence type="ECO:0000256" key="3">
    <source>
        <dbReference type="ARBA" id="ARBA00022617"/>
    </source>
</evidence>
<dbReference type="InterPro" id="IPR001199">
    <property type="entry name" value="Cyt_B5-like_heme/steroid-bd"/>
</dbReference>
<dbReference type="Proteomes" id="UP001341840">
    <property type="component" value="Unassembled WGS sequence"/>
</dbReference>
<keyword evidence="4 12" id="KW-0812">Transmembrane</keyword>
<accession>A0ABU6UK50</accession>
<name>A0ABU6UK50_9FABA</name>
<keyword evidence="7" id="KW-0249">Electron transport</keyword>
<keyword evidence="10 12" id="KW-0472">Membrane</keyword>
<comment type="similarity">
    <text evidence="11 12">Belongs to the cytochrome b5 family.</text>
</comment>
<dbReference type="PROSITE" id="PS50255">
    <property type="entry name" value="CYTOCHROME_B5_2"/>
    <property type="match status" value="1"/>
</dbReference>
<evidence type="ECO:0000256" key="11">
    <source>
        <dbReference type="ARBA" id="ARBA00038168"/>
    </source>
</evidence>
<evidence type="ECO:0000256" key="1">
    <source>
        <dbReference type="ARBA" id="ARBA00004131"/>
    </source>
</evidence>
<gene>
    <name evidence="14" type="ORF">PIB30_063079</name>
</gene>
<evidence type="ECO:0000256" key="5">
    <source>
        <dbReference type="ARBA" id="ARBA00022723"/>
    </source>
</evidence>
<dbReference type="InterPro" id="IPR050668">
    <property type="entry name" value="Cytochrome_b5"/>
</dbReference>
<dbReference type="PANTHER" id="PTHR19359">
    <property type="entry name" value="CYTOCHROME B5"/>
    <property type="match status" value="1"/>
</dbReference>
<dbReference type="PANTHER" id="PTHR19359:SF129">
    <property type="entry name" value="CYTOCHROME B5 ISOFORM B"/>
    <property type="match status" value="1"/>
</dbReference>
<comment type="caution">
    <text evidence="14">The sequence shown here is derived from an EMBL/GenBank/DDBJ whole genome shotgun (WGS) entry which is preliminary data.</text>
</comment>
<organism evidence="14 15">
    <name type="scientific">Stylosanthes scabra</name>
    <dbReference type="NCBI Taxonomy" id="79078"/>
    <lineage>
        <taxon>Eukaryota</taxon>
        <taxon>Viridiplantae</taxon>
        <taxon>Streptophyta</taxon>
        <taxon>Embryophyta</taxon>
        <taxon>Tracheophyta</taxon>
        <taxon>Spermatophyta</taxon>
        <taxon>Magnoliopsida</taxon>
        <taxon>eudicotyledons</taxon>
        <taxon>Gunneridae</taxon>
        <taxon>Pentapetalae</taxon>
        <taxon>rosids</taxon>
        <taxon>fabids</taxon>
        <taxon>Fabales</taxon>
        <taxon>Fabaceae</taxon>
        <taxon>Papilionoideae</taxon>
        <taxon>50 kb inversion clade</taxon>
        <taxon>dalbergioids sensu lato</taxon>
        <taxon>Dalbergieae</taxon>
        <taxon>Pterocarpus clade</taxon>
        <taxon>Stylosanthes</taxon>
    </lineage>
</organism>
<evidence type="ECO:0000256" key="10">
    <source>
        <dbReference type="ARBA" id="ARBA00023136"/>
    </source>
</evidence>
<keyword evidence="2" id="KW-0813">Transport</keyword>
<keyword evidence="8 12" id="KW-1133">Transmembrane helix</keyword>
<keyword evidence="5 12" id="KW-0479">Metal-binding</keyword>
<keyword evidence="3 12" id="KW-0349">Heme</keyword>
<feature type="domain" description="Cytochrome b5 heme-binding" evidence="13">
    <location>
        <begin position="3"/>
        <end position="79"/>
    </location>
</feature>
<evidence type="ECO:0000313" key="14">
    <source>
        <dbReference type="EMBL" id="MED6161687.1"/>
    </source>
</evidence>
<reference evidence="14 15" key="1">
    <citation type="journal article" date="2023" name="Plants (Basel)">
        <title>Bridging the Gap: Combining Genomics and Transcriptomics Approaches to Understand Stylosanthes scabra, an Orphan Legume from the Brazilian Caatinga.</title>
        <authorList>
            <person name="Ferreira-Neto J.R.C."/>
            <person name="da Silva M.D."/>
            <person name="Binneck E."/>
            <person name="de Melo N.F."/>
            <person name="da Silva R.H."/>
            <person name="de Melo A.L.T.M."/>
            <person name="Pandolfi V."/>
            <person name="Bustamante F.O."/>
            <person name="Brasileiro-Vidal A.C."/>
            <person name="Benko-Iseppon A.M."/>
        </authorList>
    </citation>
    <scope>NUCLEOTIDE SEQUENCE [LARGE SCALE GENOMIC DNA]</scope>
    <source>
        <tissue evidence="14">Leaves</tissue>
    </source>
</reference>
<feature type="transmembrane region" description="Helical" evidence="12">
    <location>
        <begin position="112"/>
        <end position="131"/>
    </location>
</feature>
<evidence type="ECO:0000256" key="8">
    <source>
        <dbReference type="ARBA" id="ARBA00022989"/>
    </source>
</evidence>
<dbReference type="PROSITE" id="PS00191">
    <property type="entry name" value="CYTOCHROME_B5_1"/>
    <property type="match status" value="1"/>
</dbReference>